<protein>
    <recommendedName>
        <fullName evidence="2">DUF2946 domain-containing protein</fullName>
    </recommendedName>
</protein>
<dbReference type="AlphaFoldDB" id="A0AA48RCB3"/>
<name>A0AA48RCB3_9ZZZZ</name>
<evidence type="ECO:0008006" key="2">
    <source>
        <dbReference type="Google" id="ProtNLM"/>
    </source>
</evidence>
<dbReference type="EMBL" id="OY288114">
    <property type="protein sequence ID" value="CAJ0857314.1"/>
    <property type="molecule type" value="Genomic_DNA"/>
</dbReference>
<reference evidence="1" key="1">
    <citation type="submission" date="2023-07" db="EMBL/GenBank/DDBJ databases">
        <authorList>
            <person name="Pelsma A.J. K."/>
        </authorList>
    </citation>
    <scope>NUCLEOTIDE SEQUENCE</scope>
</reference>
<accession>A0AA48RCB3</accession>
<proteinExistence type="predicted"/>
<organism evidence="1">
    <name type="scientific">freshwater sediment metagenome</name>
    <dbReference type="NCBI Taxonomy" id="556182"/>
    <lineage>
        <taxon>unclassified sequences</taxon>
        <taxon>metagenomes</taxon>
        <taxon>ecological metagenomes</taxon>
    </lineage>
</organism>
<gene>
    <name evidence="1" type="ORF">AMST5_01002</name>
</gene>
<sequence length="135" mass="13582">MTPRVSQSLRAGAAGLLGQLLLLAAALFSGAPFAAPLAARAIAGKSDSLASIFTCFASGVSLSDAQKGRPGPAGDRGIDCVLCQTLCSGSAPIAARPGLVDASPIQMNLPWMVADCEASAPRPRLANRARAPPQA</sequence>
<evidence type="ECO:0000313" key="1">
    <source>
        <dbReference type="EMBL" id="CAJ0857314.1"/>
    </source>
</evidence>